<reference evidence="2 3" key="1">
    <citation type="submission" date="2016-10" db="EMBL/GenBank/DDBJ databases">
        <title>Genome sequence of Streptomyces sp. MUSC 1.</title>
        <authorList>
            <person name="Lee L.-H."/>
            <person name="Ser H.-L."/>
            <person name="Law J.W.-F."/>
        </authorList>
    </citation>
    <scope>NUCLEOTIDE SEQUENCE [LARGE SCALE GENOMIC DNA]</scope>
    <source>
        <strain evidence="2 3">MUSC 1</strain>
    </source>
</reference>
<sequence length="79" mass="8649">MSRAAHELASKADELIAEVKRCPRSEVPEPWDDPDLARMTGDVVGRGLGEWVPGAVRERVPGRPARRTKALPGAEYSAR</sequence>
<evidence type="ECO:0000256" key="1">
    <source>
        <dbReference type="SAM" id="MobiDB-lite"/>
    </source>
</evidence>
<evidence type="ECO:0000313" key="3">
    <source>
        <dbReference type="Proteomes" id="UP000179642"/>
    </source>
</evidence>
<dbReference type="Proteomes" id="UP000179642">
    <property type="component" value="Unassembled WGS sequence"/>
</dbReference>
<proteinExistence type="predicted"/>
<comment type="caution">
    <text evidence="2">The sequence shown here is derived from an EMBL/GenBank/DDBJ whole genome shotgun (WGS) entry which is preliminary data.</text>
</comment>
<keyword evidence="3" id="KW-1185">Reference proteome</keyword>
<accession>A0A1S2QNU4</accession>
<dbReference type="EMBL" id="MLYO01000009">
    <property type="protein sequence ID" value="OIK07819.1"/>
    <property type="molecule type" value="Genomic_DNA"/>
</dbReference>
<evidence type="ECO:0000313" key="2">
    <source>
        <dbReference type="EMBL" id="OIK07819.1"/>
    </source>
</evidence>
<organism evidence="2 3">
    <name type="scientific">Streptomyces monashensis</name>
    <dbReference type="NCBI Taxonomy" id="1678012"/>
    <lineage>
        <taxon>Bacteria</taxon>
        <taxon>Bacillati</taxon>
        <taxon>Actinomycetota</taxon>
        <taxon>Actinomycetes</taxon>
        <taxon>Kitasatosporales</taxon>
        <taxon>Streptomycetaceae</taxon>
        <taxon>Streptomyces</taxon>
    </lineage>
</organism>
<name>A0A1S2QNU4_9ACTN</name>
<dbReference type="AlphaFoldDB" id="A0A1S2QNU4"/>
<protein>
    <submittedName>
        <fullName evidence="2">Uncharacterized protein</fullName>
    </submittedName>
</protein>
<gene>
    <name evidence="2" type="ORF">BIV23_02295</name>
</gene>
<feature type="region of interest" description="Disordered" evidence="1">
    <location>
        <begin position="60"/>
        <end position="79"/>
    </location>
</feature>